<dbReference type="GO" id="GO:0160148">
    <property type="term" value="F:tRNA pseudouridine(55) synthase activity"/>
    <property type="evidence" value="ECO:0007669"/>
    <property type="project" value="UniProtKB-EC"/>
</dbReference>
<dbReference type="InterPro" id="IPR014780">
    <property type="entry name" value="tRNA_psdUridine_synth_TruB"/>
</dbReference>
<dbReference type="EC" id="5.4.99.25" evidence="5"/>
<evidence type="ECO:0000256" key="3">
    <source>
        <dbReference type="ARBA" id="ARBA00022694"/>
    </source>
</evidence>
<comment type="caution">
    <text evidence="8">The sequence shown here is derived from an EMBL/GenBank/DDBJ whole genome shotgun (WGS) entry which is preliminary data.</text>
</comment>
<keyword evidence="3 5" id="KW-0819">tRNA processing</keyword>
<dbReference type="Gene3D" id="3.30.2350.10">
    <property type="entry name" value="Pseudouridine synthase"/>
    <property type="match status" value="1"/>
</dbReference>
<dbReference type="EMBL" id="NRRE01000020">
    <property type="protein sequence ID" value="MBK1696783.1"/>
    <property type="molecule type" value="Genomic_DNA"/>
</dbReference>
<evidence type="ECO:0000256" key="2">
    <source>
        <dbReference type="ARBA" id="ARBA00005642"/>
    </source>
</evidence>
<dbReference type="InterPro" id="IPR020103">
    <property type="entry name" value="PsdUridine_synth_cat_dom_sf"/>
</dbReference>
<proteinExistence type="inferred from homology"/>
<evidence type="ECO:0000313" key="9">
    <source>
        <dbReference type="Proteomes" id="UP000778970"/>
    </source>
</evidence>
<gene>
    <name evidence="5" type="primary">truB</name>
    <name evidence="8" type="ORF">CKO21_05945</name>
</gene>
<dbReference type="Proteomes" id="UP000778970">
    <property type="component" value="Unassembled WGS sequence"/>
</dbReference>
<dbReference type="RefSeq" id="WP_027287255.1">
    <property type="nucleotide sequence ID" value="NZ_NRRE01000020.1"/>
</dbReference>
<evidence type="ECO:0000259" key="7">
    <source>
        <dbReference type="Pfam" id="PF16198"/>
    </source>
</evidence>
<dbReference type="GO" id="GO:0003723">
    <property type="term" value="F:RNA binding"/>
    <property type="evidence" value="ECO:0007669"/>
    <property type="project" value="InterPro"/>
</dbReference>
<evidence type="ECO:0000313" key="8">
    <source>
        <dbReference type="EMBL" id="MBK1696783.1"/>
    </source>
</evidence>
<dbReference type="PANTHER" id="PTHR13767">
    <property type="entry name" value="TRNA-PSEUDOURIDINE SYNTHASE"/>
    <property type="match status" value="1"/>
</dbReference>
<comment type="catalytic activity">
    <reaction evidence="1 5">
        <text>uridine(55) in tRNA = pseudouridine(55) in tRNA</text>
        <dbReference type="Rhea" id="RHEA:42532"/>
        <dbReference type="Rhea" id="RHEA-COMP:10101"/>
        <dbReference type="Rhea" id="RHEA-COMP:10102"/>
        <dbReference type="ChEBI" id="CHEBI:65314"/>
        <dbReference type="ChEBI" id="CHEBI:65315"/>
        <dbReference type="EC" id="5.4.99.25"/>
    </reaction>
</comment>
<feature type="active site" description="Nucleophile" evidence="5">
    <location>
        <position position="49"/>
    </location>
</feature>
<keyword evidence="9" id="KW-1185">Reference proteome</keyword>
<dbReference type="Pfam" id="PF01509">
    <property type="entry name" value="TruB_N"/>
    <property type="match status" value="1"/>
</dbReference>
<sequence length="310" mass="33731">MSDKRKAKGNRIDGWLALDKPVGLTSTQALNRLKKVLHPKKVGHGGTLDPLASGLLPIAMGEATKTVAYTMEGTKTYRFTVRWGQATDTDDADGQVTAETDARPDEQALRDLLPAFTGTIEQVPPAYSAIKVDGQRAYDIARDGGQPDLAPRAARIDSLSLERIDDRDHATLVCTCGKGTYIRALARDIADALGTFGHLSALRRTRVGGFREDHMISLESLEALGHSPGAFEYLLPIETALDDIPALALSDAEANRLRSGQSVSLLQRSHLERLRDLDNGDVVFTKTDDRPVALARFEAGELRPVRVLNL</sequence>
<dbReference type="CDD" id="cd02573">
    <property type="entry name" value="PseudoU_synth_EcTruB"/>
    <property type="match status" value="1"/>
</dbReference>
<evidence type="ECO:0000259" key="6">
    <source>
        <dbReference type="Pfam" id="PF01509"/>
    </source>
</evidence>
<name>A0A934QHB1_9PROT</name>
<dbReference type="HAMAP" id="MF_01080">
    <property type="entry name" value="TruB_bact"/>
    <property type="match status" value="1"/>
</dbReference>
<feature type="domain" description="tRNA pseudouridylate synthase B C-terminal" evidence="7">
    <location>
        <begin position="183"/>
        <end position="241"/>
    </location>
</feature>
<dbReference type="Pfam" id="PF16198">
    <property type="entry name" value="TruB_C_2"/>
    <property type="match status" value="1"/>
</dbReference>
<dbReference type="InterPro" id="IPR002501">
    <property type="entry name" value="PsdUridine_synth_N"/>
</dbReference>
<dbReference type="AlphaFoldDB" id="A0A934QHB1"/>
<organism evidence="8 9">
    <name type="scientific">Rhodovibrio salinarum</name>
    <dbReference type="NCBI Taxonomy" id="1087"/>
    <lineage>
        <taxon>Bacteria</taxon>
        <taxon>Pseudomonadati</taxon>
        <taxon>Pseudomonadota</taxon>
        <taxon>Alphaproteobacteria</taxon>
        <taxon>Rhodospirillales</taxon>
        <taxon>Rhodovibrionaceae</taxon>
        <taxon>Rhodovibrio</taxon>
    </lineage>
</organism>
<accession>A0A934QHB1</accession>
<comment type="similarity">
    <text evidence="2 5">Belongs to the pseudouridine synthase TruB family. Type 1 subfamily.</text>
</comment>
<evidence type="ECO:0000256" key="5">
    <source>
        <dbReference type="HAMAP-Rule" id="MF_01080"/>
    </source>
</evidence>
<dbReference type="SUPFAM" id="SSF55120">
    <property type="entry name" value="Pseudouridine synthase"/>
    <property type="match status" value="1"/>
</dbReference>
<feature type="domain" description="Pseudouridine synthase II N-terminal" evidence="6">
    <location>
        <begin position="34"/>
        <end position="182"/>
    </location>
</feature>
<reference evidence="8" key="2">
    <citation type="journal article" date="2020" name="Microorganisms">
        <title>Osmotic Adaptation and Compatible Solute Biosynthesis of Phototrophic Bacteria as Revealed from Genome Analyses.</title>
        <authorList>
            <person name="Imhoff J.F."/>
            <person name="Rahn T."/>
            <person name="Kunzel S."/>
            <person name="Keller A."/>
            <person name="Neulinger S.C."/>
        </authorList>
    </citation>
    <scope>NUCLEOTIDE SEQUENCE</scope>
    <source>
        <strain evidence="8">DSM 9154</strain>
    </source>
</reference>
<protein>
    <recommendedName>
        <fullName evidence="5">tRNA pseudouridine synthase B</fullName>
        <ecNumber evidence="5">5.4.99.25</ecNumber>
    </recommendedName>
    <alternativeName>
        <fullName evidence="5">tRNA pseudouridine(55) synthase</fullName>
        <shortName evidence="5">Psi55 synthase</shortName>
    </alternativeName>
    <alternativeName>
        <fullName evidence="5">tRNA pseudouridylate synthase</fullName>
    </alternativeName>
    <alternativeName>
        <fullName evidence="5">tRNA-uridine isomerase</fullName>
    </alternativeName>
</protein>
<dbReference type="GO" id="GO:1990481">
    <property type="term" value="P:mRNA pseudouridine synthesis"/>
    <property type="evidence" value="ECO:0007669"/>
    <property type="project" value="TreeGrafter"/>
</dbReference>
<evidence type="ECO:0000256" key="1">
    <source>
        <dbReference type="ARBA" id="ARBA00000385"/>
    </source>
</evidence>
<reference evidence="8" key="1">
    <citation type="submission" date="2017-08" db="EMBL/GenBank/DDBJ databases">
        <authorList>
            <person name="Imhoff J.F."/>
            <person name="Rahn T."/>
            <person name="Kuenzel S."/>
            <person name="Neulinger S.C."/>
        </authorList>
    </citation>
    <scope>NUCLEOTIDE SEQUENCE</scope>
    <source>
        <strain evidence="8">DSM 9154</strain>
    </source>
</reference>
<dbReference type="PANTHER" id="PTHR13767:SF2">
    <property type="entry name" value="PSEUDOURIDYLATE SYNTHASE TRUB1"/>
    <property type="match status" value="1"/>
</dbReference>
<comment type="function">
    <text evidence="5">Responsible for synthesis of pseudouridine from uracil-55 in the psi GC loop of transfer RNAs.</text>
</comment>
<dbReference type="NCBIfam" id="TIGR00431">
    <property type="entry name" value="TruB"/>
    <property type="match status" value="1"/>
</dbReference>
<evidence type="ECO:0000256" key="4">
    <source>
        <dbReference type="ARBA" id="ARBA00023235"/>
    </source>
</evidence>
<keyword evidence="4 5" id="KW-0413">Isomerase</keyword>
<dbReference type="GO" id="GO:0031119">
    <property type="term" value="P:tRNA pseudouridine synthesis"/>
    <property type="evidence" value="ECO:0007669"/>
    <property type="project" value="UniProtKB-UniRule"/>
</dbReference>
<dbReference type="InterPro" id="IPR032819">
    <property type="entry name" value="TruB_C"/>
</dbReference>